<name>A0A6C0BCU6_9ZZZZ</name>
<organism evidence="1">
    <name type="scientific">viral metagenome</name>
    <dbReference type="NCBI Taxonomy" id="1070528"/>
    <lineage>
        <taxon>unclassified sequences</taxon>
        <taxon>metagenomes</taxon>
        <taxon>organismal metagenomes</taxon>
    </lineage>
</organism>
<dbReference type="EMBL" id="MN739108">
    <property type="protein sequence ID" value="QHS89308.1"/>
    <property type="molecule type" value="Genomic_DNA"/>
</dbReference>
<protein>
    <submittedName>
        <fullName evidence="1">Uncharacterized protein</fullName>
    </submittedName>
</protein>
<dbReference type="AlphaFoldDB" id="A0A6C0BCU6"/>
<evidence type="ECO:0000313" key="1">
    <source>
        <dbReference type="EMBL" id="QHS89308.1"/>
    </source>
</evidence>
<accession>A0A6C0BCU6</accession>
<reference evidence="1" key="1">
    <citation type="journal article" date="2020" name="Nature">
        <title>Giant virus diversity and host interactions through global metagenomics.</title>
        <authorList>
            <person name="Schulz F."/>
            <person name="Roux S."/>
            <person name="Paez-Espino D."/>
            <person name="Jungbluth S."/>
            <person name="Walsh D.A."/>
            <person name="Denef V.J."/>
            <person name="McMahon K.D."/>
            <person name="Konstantinidis K.T."/>
            <person name="Eloe-Fadrosh E.A."/>
            <person name="Kyrpides N.C."/>
            <person name="Woyke T."/>
        </authorList>
    </citation>
    <scope>NUCLEOTIDE SEQUENCE</scope>
    <source>
        <strain evidence="1">GVMAG-M-3300010158-60</strain>
    </source>
</reference>
<proteinExistence type="predicted"/>
<sequence>MPEKTWKNKLRNFLTPAMARKSGVVNGTAKYYRRDRPVEGHKEANVSKDVIEAAREFQTKPTRDLYRWLFSKGKPGFDFVEAVETLENKRTSKEEQEAIVTSLIILRLILSGDLIVKVRGFLGRREEAIERSWSRLTTFEAVVRSLGYILPAATFAAGTSWLADPDYAEQLFNQIEITAKTDEYLSTVGTQFLSARYGSGGSGDYLANMLKDRNDQAAFDEFTSKVIAKADEIGGPPSQEDIKTIIADINLRFPLQAGGRFSGVSRAAYSLWSSGPSNSHYTSMATLVKSSLKKLMPQFGPYQVGQILGFTGSISVSTISEMAHGTLTHGIIAGYRALFKAVTRHYNYKNKQEMIKLIDTFLIEFEVAREIILSRKFRDSIDLETTLGATISSYVDALLEQINIRTDETRPNWLEFPEIEDRKRFTPKSLFKKTNENENSNRELYLSVLKHKLQVNNLNHINKFSTNTAYGTNLAKANNENRKNRTEKMFNSKTMNRSGRDLRNYNRERNERAKMGFFGRLIGTRKTKMSS</sequence>